<protein>
    <recommendedName>
        <fullName evidence="2">Prenyltransferase alpha-alpha toroid domain-containing protein</fullName>
    </recommendedName>
</protein>
<feature type="domain" description="Prenyltransferase alpha-alpha toroid" evidence="2">
    <location>
        <begin position="167"/>
        <end position="196"/>
    </location>
</feature>
<dbReference type="OrthoDB" id="278220at2759"/>
<dbReference type="InterPro" id="IPR008930">
    <property type="entry name" value="Terpenoid_cyclase/PrenylTrfase"/>
</dbReference>
<feature type="domain" description="Prenyltransferase alpha-alpha toroid" evidence="2">
    <location>
        <begin position="124"/>
        <end position="142"/>
    </location>
</feature>
<gene>
    <name evidence="3" type="ORF">STCU_10695</name>
</gene>
<dbReference type="Pfam" id="PF00432">
    <property type="entry name" value="Prenyltrans"/>
    <property type="match status" value="2"/>
</dbReference>
<dbReference type="Gene3D" id="1.50.10.20">
    <property type="match status" value="1"/>
</dbReference>
<sequence>MFFLDFAQFLNVESLLVDTAGDAAGRQQTEAWDTAELRKQQQRDTVEAFLNADDAGRRKSLAQQSQKRRAEANMIQLHYATVSQDADGIAAANKQLHEELYENKYPGQHQLDRPVRESALAGDLLFNQKKLQIYLLSCCQNNRANPEMASVASVAGGTRSDRYENVAEGGMVDKPNCLNDFYHSCYALSGLSASENLFYFDHKRHFFCAHRRRHGGERGSAGALH</sequence>
<accession>S9URS3</accession>
<evidence type="ECO:0000313" key="3">
    <source>
        <dbReference type="EMBL" id="EPY17306.1"/>
    </source>
</evidence>
<reference evidence="3 4" key="1">
    <citation type="journal article" date="2013" name="PLoS ONE">
        <title>Predicting the Proteins of Angomonas deanei, Strigomonas culicis and Their Respective Endosymbionts Reveals New Aspects of the Trypanosomatidae Family.</title>
        <authorList>
            <person name="Motta M.C."/>
            <person name="Martins A.C."/>
            <person name="de Souza S.S."/>
            <person name="Catta-Preta C.M."/>
            <person name="Silva R."/>
            <person name="Klein C.C."/>
            <person name="de Almeida L.G."/>
            <person name="de Lima Cunha O."/>
            <person name="Ciapina L.P."/>
            <person name="Brocchi M."/>
            <person name="Colabardini A.C."/>
            <person name="de Araujo Lima B."/>
            <person name="Machado C.R."/>
            <person name="de Almeida Soares C.M."/>
            <person name="Probst C.M."/>
            <person name="de Menezes C.B."/>
            <person name="Thompson C.E."/>
            <person name="Bartholomeu D.C."/>
            <person name="Gradia D.F."/>
            <person name="Pavoni D.P."/>
            <person name="Grisard E.C."/>
            <person name="Fantinatti-Garboggini F."/>
            <person name="Marchini F.K."/>
            <person name="Rodrigues-Luiz G.F."/>
            <person name="Wagner G."/>
            <person name="Goldman G.H."/>
            <person name="Fietto J.L."/>
            <person name="Elias M.C."/>
            <person name="Goldman M.H."/>
            <person name="Sagot M.F."/>
            <person name="Pereira M."/>
            <person name="Stoco P.H."/>
            <person name="de Mendonca-Neto R.P."/>
            <person name="Teixeira S.M."/>
            <person name="Maciel T.E."/>
            <person name="de Oliveira Mendes T.A."/>
            <person name="Urmenyi T.P."/>
            <person name="de Souza W."/>
            <person name="Schenkman S."/>
            <person name="de Vasconcelos A.T."/>
        </authorList>
    </citation>
    <scope>NUCLEOTIDE SEQUENCE [LARGE SCALE GENOMIC DNA]</scope>
</reference>
<evidence type="ECO:0000313" key="4">
    <source>
        <dbReference type="Proteomes" id="UP000015354"/>
    </source>
</evidence>
<dbReference type="SUPFAM" id="SSF48239">
    <property type="entry name" value="Terpenoid cyclases/Protein prenyltransferases"/>
    <property type="match status" value="1"/>
</dbReference>
<evidence type="ECO:0000259" key="2">
    <source>
        <dbReference type="Pfam" id="PF00432"/>
    </source>
</evidence>
<dbReference type="EMBL" id="ATMH01010547">
    <property type="protein sequence ID" value="EPY17306.1"/>
    <property type="molecule type" value="Genomic_DNA"/>
</dbReference>
<evidence type="ECO:0000256" key="1">
    <source>
        <dbReference type="ARBA" id="ARBA00022737"/>
    </source>
</evidence>
<dbReference type="InterPro" id="IPR001330">
    <property type="entry name" value="Prenyltrans"/>
</dbReference>
<dbReference type="AlphaFoldDB" id="S9URS3"/>
<keyword evidence="4" id="KW-1185">Reference proteome</keyword>
<comment type="caution">
    <text evidence="3">The sequence shown here is derived from an EMBL/GenBank/DDBJ whole genome shotgun (WGS) entry which is preliminary data.</text>
</comment>
<keyword evidence="1" id="KW-0677">Repeat</keyword>
<organism evidence="3 4">
    <name type="scientific">Strigomonas culicis</name>
    <dbReference type="NCBI Taxonomy" id="28005"/>
    <lineage>
        <taxon>Eukaryota</taxon>
        <taxon>Discoba</taxon>
        <taxon>Euglenozoa</taxon>
        <taxon>Kinetoplastea</taxon>
        <taxon>Metakinetoplastina</taxon>
        <taxon>Trypanosomatida</taxon>
        <taxon>Trypanosomatidae</taxon>
        <taxon>Strigomonadinae</taxon>
        <taxon>Strigomonas</taxon>
    </lineage>
</organism>
<dbReference type="Proteomes" id="UP000015354">
    <property type="component" value="Unassembled WGS sequence"/>
</dbReference>
<name>S9URS3_9TRYP</name>
<dbReference type="GO" id="GO:0003824">
    <property type="term" value="F:catalytic activity"/>
    <property type="evidence" value="ECO:0007669"/>
    <property type="project" value="InterPro"/>
</dbReference>
<proteinExistence type="predicted"/>